<evidence type="ECO:0000256" key="3">
    <source>
        <dbReference type="ARBA" id="ARBA00022801"/>
    </source>
</evidence>
<dbReference type="EC" id="3.1.11.6" evidence="5"/>
<evidence type="ECO:0000259" key="7">
    <source>
        <dbReference type="Pfam" id="PF02601"/>
    </source>
</evidence>
<feature type="domain" description="Exonuclease VII large subunit C-terminal" evidence="7">
    <location>
        <begin position="123"/>
        <end position="342"/>
    </location>
</feature>
<keyword evidence="4 5" id="KW-0269">Exonuclease</keyword>
<dbReference type="AlphaFoldDB" id="A0A844G069"/>
<dbReference type="HAMAP" id="MF_00378">
    <property type="entry name" value="Exonuc_7_L"/>
    <property type="match status" value="1"/>
</dbReference>
<organism evidence="9 10">
    <name type="scientific">Victivallis lenta</name>
    <dbReference type="NCBI Taxonomy" id="2606640"/>
    <lineage>
        <taxon>Bacteria</taxon>
        <taxon>Pseudomonadati</taxon>
        <taxon>Lentisphaerota</taxon>
        <taxon>Lentisphaeria</taxon>
        <taxon>Victivallales</taxon>
        <taxon>Victivallaceae</taxon>
        <taxon>Victivallis</taxon>
    </lineage>
</organism>
<evidence type="ECO:0000256" key="1">
    <source>
        <dbReference type="ARBA" id="ARBA00022490"/>
    </source>
</evidence>
<comment type="similarity">
    <text evidence="5 6">Belongs to the XseA family.</text>
</comment>
<dbReference type="InterPro" id="IPR025824">
    <property type="entry name" value="OB-fold_nuc-bd_dom"/>
</dbReference>
<dbReference type="GO" id="GO:0006308">
    <property type="term" value="P:DNA catabolic process"/>
    <property type="evidence" value="ECO:0007669"/>
    <property type="project" value="UniProtKB-UniRule"/>
</dbReference>
<evidence type="ECO:0000259" key="8">
    <source>
        <dbReference type="Pfam" id="PF13742"/>
    </source>
</evidence>
<dbReference type="InterPro" id="IPR020579">
    <property type="entry name" value="Exonuc_VII_lsu_C"/>
</dbReference>
<comment type="caution">
    <text evidence="9">The sequence shown here is derived from an EMBL/GenBank/DDBJ whole genome shotgun (WGS) entry which is preliminary data.</text>
</comment>
<name>A0A844G069_9BACT</name>
<dbReference type="PANTHER" id="PTHR30008:SF0">
    <property type="entry name" value="EXODEOXYRIBONUCLEASE 7 LARGE SUBUNIT"/>
    <property type="match status" value="1"/>
</dbReference>
<evidence type="ECO:0000256" key="6">
    <source>
        <dbReference type="RuleBase" id="RU004355"/>
    </source>
</evidence>
<dbReference type="PANTHER" id="PTHR30008">
    <property type="entry name" value="EXODEOXYRIBONUCLEASE 7 LARGE SUBUNIT"/>
    <property type="match status" value="1"/>
</dbReference>
<reference evidence="9 10" key="1">
    <citation type="submission" date="2019-08" db="EMBL/GenBank/DDBJ databases">
        <title>In-depth cultivation of the pig gut microbiome towards novel bacterial diversity and tailored functional studies.</title>
        <authorList>
            <person name="Wylensek D."/>
            <person name="Hitch T.C.A."/>
            <person name="Clavel T."/>
        </authorList>
    </citation>
    <scope>NUCLEOTIDE SEQUENCE [LARGE SCALE GENOMIC DNA]</scope>
    <source>
        <strain evidence="9 10">BBE-744-WT-12</strain>
    </source>
</reference>
<dbReference type="CDD" id="cd04489">
    <property type="entry name" value="ExoVII_LU_OBF"/>
    <property type="match status" value="1"/>
</dbReference>
<accession>A0A844G069</accession>
<comment type="subcellular location">
    <subcellularLocation>
        <location evidence="5 6">Cytoplasm</location>
    </subcellularLocation>
</comment>
<dbReference type="Proteomes" id="UP000435649">
    <property type="component" value="Unassembled WGS sequence"/>
</dbReference>
<keyword evidence="3 5" id="KW-0378">Hydrolase</keyword>
<dbReference type="EMBL" id="VUNS01000003">
    <property type="protein sequence ID" value="MST96352.1"/>
    <property type="molecule type" value="Genomic_DNA"/>
</dbReference>
<gene>
    <name evidence="5 9" type="primary">xseA</name>
    <name evidence="9" type="ORF">FYJ85_04735</name>
</gene>
<proteinExistence type="inferred from homology"/>
<keyword evidence="1 5" id="KW-0963">Cytoplasm</keyword>
<comment type="function">
    <text evidence="5">Bidirectionally degrades single-stranded DNA into large acid-insoluble oligonucleotides, which are then degraded further into small acid-soluble oligonucleotides.</text>
</comment>
<dbReference type="GO" id="GO:0009318">
    <property type="term" value="C:exodeoxyribonuclease VII complex"/>
    <property type="evidence" value="ECO:0007669"/>
    <property type="project" value="UniProtKB-UniRule"/>
</dbReference>
<dbReference type="Pfam" id="PF02601">
    <property type="entry name" value="Exonuc_VII_L"/>
    <property type="match status" value="1"/>
</dbReference>
<comment type="subunit">
    <text evidence="5">Heterooligomer composed of large and small subunits.</text>
</comment>
<dbReference type="RefSeq" id="WP_154417144.1">
    <property type="nucleotide sequence ID" value="NZ_CALXOB010000006.1"/>
</dbReference>
<evidence type="ECO:0000256" key="4">
    <source>
        <dbReference type="ARBA" id="ARBA00022839"/>
    </source>
</evidence>
<evidence type="ECO:0000256" key="2">
    <source>
        <dbReference type="ARBA" id="ARBA00022722"/>
    </source>
</evidence>
<dbReference type="InterPro" id="IPR003753">
    <property type="entry name" value="Exonuc_VII_L"/>
</dbReference>
<feature type="domain" description="OB-fold nucleic acid binding" evidence="8">
    <location>
        <begin position="7"/>
        <end position="99"/>
    </location>
</feature>
<dbReference type="GO" id="GO:0003676">
    <property type="term" value="F:nucleic acid binding"/>
    <property type="evidence" value="ECO:0007669"/>
    <property type="project" value="InterPro"/>
</dbReference>
<dbReference type="GO" id="GO:0005737">
    <property type="term" value="C:cytoplasm"/>
    <property type="evidence" value="ECO:0007669"/>
    <property type="project" value="UniProtKB-SubCell"/>
</dbReference>
<keyword evidence="10" id="KW-1185">Reference proteome</keyword>
<comment type="catalytic activity">
    <reaction evidence="5 6">
        <text>Exonucleolytic cleavage in either 5'- to 3'- or 3'- to 5'-direction to yield nucleoside 5'-phosphates.</text>
        <dbReference type="EC" id="3.1.11.6"/>
    </reaction>
</comment>
<protein>
    <recommendedName>
        <fullName evidence="5">Exodeoxyribonuclease 7 large subunit</fullName>
        <ecNumber evidence="5">3.1.11.6</ecNumber>
    </recommendedName>
    <alternativeName>
        <fullName evidence="5">Exodeoxyribonuclease VII large subunit</fullName>
        <shortName evidence="5">Exonuclease VII large subunit</shortName>
    </alternativeName>
</protein>
<dbReference type="NCBIfam" id="TIGR00237">
    <property type="entry name" value="xseA"/>
    <property type="match status" value="1"/>
</dbReference>
<keyword evidence="2 5" id="KW-0540">Nuclease</keyword>
<evidence type="ECO:0000313" key="9">
    <source>
        <dbReference type="EMBL" id="MST96352.1"/>
    </source>
</evidence>
<evidence type="ECO:0000313" key="10">
    <source>
        <dbReference type="Proteomes" id="UP000435649"/>
    </source>
</evidence>
<dbReference type="GO" id="GO:0008855">
    <property type="term" value="F:exodeoxyribonuclease VII activity"/>
    <property type="evidence" value="ECO:0007669"/>
    <property type="project" value="UniProtKB-UniRule"/>
</dbReference>
<dbReference type="Pfam" id="PF13742">
    <property type="entry name" value="tRNA_anti_2"/>
    <property type="match status" value="1"/>
</dbReference>
<evidence type="ECO:0000256" key="5">
    <source>
        <dbReference type="HAMAP-Rule" id="MF_00378"/>
    </source>
</evidence>
<sequence length="409" mass="45050">MENPQIWSVSDVNHAVREIVEGALLPFWMAGEVGSLTLHRSGHAYFTMKDAKSQIRAVYFGGAAACTRLGIANGSMIEAFGNLSVYEVRGEYQFGIRQLRPAGVGDLRMRFEELKRRLAAEGLFDQERKRPIPKLPGRIGVVTSPSGAAIRDFLQIINRRFPNVNVRIYPCAVQGAGAAEQVARGVEFFNRTDGADVIVVTRGGGSMEDLWPFNEEILARAVASSRIPVVSAVGHEIDFSICDFAADLRVPTPSAAAELVIGRREEMVRELDRSEKDMRYALESALSQARARLDRAAGSFVFREPAHLVRMRRQQLDELDTRLGTAAERFHGQFRARLERLESTLLALDPRRQLERGYAILFDPAQEKPVTSAANVAAGTRLVARLADGSLNVTVDRPGSVPPPPFAAV</sequence>